<accession>A0ABY9TDK7</accession>
<keyword evidence="1" id="KW-0472">Membrane</keyword>
<keyword evidence="3" id="KW-1185">Reference proteome</keyword>
<keyword evidence="1" id="KW-1133">Transmembrane helix</keyword>
<dbReference type="InterPro" id="IPR010718">
    <property type="entry name" value="DUF1294"/>
</dbReference>
<proteinExistence type="predicted"/>
<organism evidence="2 3">
    <name type="scientific">Brevibacillus brevis</name>
    <name type="common">Bacillus brevis</name>
    <dbReference type="NCBI Taxonomy" id="1393"/>
    <lineage>
        <taxon>Bacteria</taxon>
        <taxon>Bacillati</taxon>
        <taxon>Bacillota</taxon>
        <taxon>Bacilli</taxon>
        <taxon>Bacillales</taxon>
        <taxon>Paenibacillaceae</taxon>
        <taxon>Brevibacillus</taxon>
    </lineage>
</organism>
<evidence type="ECO:0000313" key="2">
    <source>
        <dbReference type="EMBL" id="WNC16528.1"/>
    </source>
</evidence>
<feature type="transmembrane region" description="Helical" evidence="1">
    <location>
        <begin position="96"/>
        <end position="117"/>
    </location>
</feature>
<dbReference type="RefSeq" id="WP_310771269.1">
    <property type="nucleotide sequence ID" value="NZ_CP134050.1"/>
</dbReference>
<keyword evidence="1" id="KW-0812">Transmembrane</keyword>
<evidence type="ECO:0000313" key="3">
    <source>
        <dbReference type="Proteomes" id="UP001256827"/>
    </source>
</evidence>
<feature type="transmembrane region" description="Helical" evidence="1">
    <location>
        <begin position="68"/>
        <end position="89"/>
    </location>
</feature>
<dbReference type="Proteomes" id="UP001256827">
    <property type="component" value="Chromosome"/>
</dbReference>
<protein>
    <submittedName>
        <fullName evidence="2">DUF1294 domain-containing protein</fullName>
    </submittedName>
</protein>
<name>A0ABY9TDK7_BREBE</name>
<dbReference type="PROSITE" id="PS51257">
    <property type="entry name" value="PROKAR_LIPOPROTEIN"/>
    <property type="match status" value="1"/>
</dbReference>
<dbReference type="Pfam" id="PF06961">
    <property type="entry name" value="DUF1294"/>
    <property type="match status" value="1"/>
</dbReference>
<gene>
    <name evidence="2" type="ORF">RGB73_09465</name>
</gene>
<dbReference type="EMBL" id="CP134050">
    <property type="protein sequence ID" value="WNC16528.1"/>
    <property type="molecule type" value="Genomic_DNA"/>
</dbReference>
<feature type="transmembrane region" description="Helical" evidence="1">
    <location>
        <begin position="21"/>
        <end position="48"/>
    </location>
</feature>
<reference evidence="2 3" key="1">
    <citation type="submission" date="2023-09" db="EMBL/GenBank/DDBJ databases">
        <title>Complete Genome and Methylome dissection of Bacillus brevis NEB573 original source of BbsI restriction endonuclease.</title>
        <authorList>
            <person name="Fomenkov A."/>
            <person name="Roberts R.D."/>
        </authorList>
    </citation>
    <scope>NUCLEOTIDE SEQUENCE [LARGE SCALE GENOMIC DNA]</scope>
    <source>
        <strain evidence="2 3">NEB573</strain>
    </source>
</reference>
<sequence length="120" mass="13187">MYHRQLAKHRRSRNLTLAAGWVLIIAGCATPFLWLLLLGGLLVNSYAYYLMAADKRLAKRHGFRVPEASLLTVAALGGGIGALAGMLGFRHKTKHASFLILVPVFCILQVFLLLQGIGRM</sequence>
<evidence type="ECO:0000256" key="1">
    <source>
        <dbReference type="SAM" id="Phobius"/>
    </source>
</evidence>